<dbReference type="Pfam" id="PF08534">
    <property type="entry name" value="Redoxin"/>
    <property type="match status" value="1"/>
</dbReference>
<evidence type="ECO:0000259" key="2">
    <source>
        <dbReference type="PROSITE" id="PS51352"/>
    </source>
</evidence>
<accession>A0ABS5JU18</accession>
<comment type="caution">
    <text evidence="3">The sequence shown here is derived from an EMBL/GenBank/DDBJ whole genome shotgun (WGS) entry which is preliminary data.</text>
</comment>
<dbReference type="RefSeq" id="WP_212215612.1">
    <property type="nucleotide sequence ID" value="NZ_JAGUCO010000004.1"/>
</dbReference>
<evidence type="ECO:0000313" key="3">
    <source>
        <dbReference type="EMBL" id="MBS2098370.1"/>
    </source>
</evidence>
<dbReference type="Proteomes" id="UP000708576">
    <property type="component" value="Unassembled WGS sequence"/>
</dbReference>
<evidence type="ECO:0000256" key="1">
    <source>
        <dbReference type="SAM" id="Phobius"/>
    </source>
</evidence>
<feature type="transmembrane region" description="Helical" evidence="1">
    <location>
        <begin position="21"/>
        <end position="39"/>
    </location>
</feature>
<dbReference type="PANTHER" id="PTHR42852">
    <property type="entry name" value="THIOL:DISULFIDE INTERCHANGE PROTEIN DSBE"/>
    <property type="match status" value="1"/>
</dbReference>
<dbReference type="PROSITE" id="PS51352">
    <property type="entry name" value="THIOREDOXIN_2"/>
    <property type="match status" value="1"/>
</dbReference>
<dbReference type="InterPro" id="IPR013740">
    <property type="entry name" value="Redoxin"/>
</dbReference>
<reference evidence="3 4" key="1">
    <citation type="journal article" date="2015" name="Int. J. Syst. Evol. Microbiol.">
        <title>Carboxylicivirga linearis sp. nov., isolated from a sea cucumber culture pond.</title>
        <authorList>
            <person name="Wang F.Q."/>
            <person name="Zhou Y.X."/>
            <person name="Lin X.Z."/>
            <person name="Chen G.J."/>
            <person name="Du Z.J."/>
        </authorList>
    </citation>
    <scope>NUCLEOTIDE SEQUENCE [LARGE SCALE GENOMIC DNA]</scope>
    <source>
        <strain evidence="3 4">FB218</strain>
    </source>
</reference>
<evidence type="ECO:0000313" key="4">
    <source>
        <dbReference type="Proteomes" id="UP000708576"/>
    </source>
</evidence>
<organism evidence="3 4">
    <name type="scientific">Carboxylicivirga linearis</name>
    <dbReference type="NCBI Taxonomy" id="1628157"/>
    <lineage>
        <taxon>Bacteria</taxon>
        <taxon>Pseudomonadati</taxon>
        <taxon>Bacteroidota</taxon>
        <taxon>Bacteroidia</taxon>
        <taxon>Marinilabiliales</taxon>
        <taxon>Marinilabiliaceae</taxon>
        <taxon>Carboxylicivirga</taxon>
    </lineage>
</organism>
<keyword evidence="1" id="KW-0472">Membrane</keyword>
<keyword evidence="1" id="KW-0812">Transmembrane</keyword>
<dbReference type="Gene3D" id="3.40.30.10">
    <property type="entry name" value="Glutaredoxin"/>
    <property type="match status" value="1"/>
</dbReference>
<sequence length="202" mass="23507">MEKKRGFWAEQWHKYRRKKTIWGIAFDFIFTALLISMLFPASRKIVSATIIRYSMFQPRETEDLIYLKENDYNWYLVDMNGNRHQFSEFKGQAVFLNLWATWCPPCIAEMPSIQRLYSEYGDKMAFVLASQEEANIIQAFVESKGYTFPIYNLAGGMPDVLSSRSIPASFLISPEGKVIMKKQGAAKWDGKKVKQILDEMIQ</sequence>
<dbReference type="InterPro" id="IPR013766">
    <property type="entry name" value="Thioredoxin_domain"/>
</dbReference>
<name>A0ABS5JU18_9BACT</name>
<gene>
    <name evidence="3" type="ORF">KEM10_08775</name>
</gene>
<dbReference type="InterPro" id="IPR036249">
    <property type="entry name" value="Thioredoxin-like_sf"/>
</dbReference>
<protein>
    <submittedName>
        <fullName evidence="3">Redoxin family protein</fullName>
    </submittedName>
</protein>
<dbReference type="CDD" id="cd02966">
    <property type="entry name" value="TlpA_like_family"/>
    <property type="match status" value="1"/>
</dbReference>
<dbReference type="EMBL" id="JAGUCO010000004">
    <property type="protein sequence ID" value="MBS2098370.1"/>
    <property type="molecule type" value="Genomic_DNA"/>
</dbReference>
<keyword evidence="4" id="KW-1185">Reference proteome</keyword>
<feature type="domain" description="Thioredoxin" evidence="2">
    <location>
        <begin position="65"/>
        <end position="202"/>
    </location>
</feature>
<dbReference type="PANTHER" id="PTHR42852:SF17">
    <property type="entry name" value="THIOREDOXIN-LIKE PROTEIN HI_1115"/>
    <property type="match status" value="1"/>
</dbReference>
<keyword evidence="1" id="KW-1133">Transmembrane helix</keyword>
<dbReference type="SUPFAM" id="SSF52833">
    <property type="entry name" value="Thioredoxin-like"/>
    <property type="match status" value="1"/>
</dbReference>
<proteinExistence type="predicted"/>
<dbReference type="InterPro" id="IPR050553">
    <property type="entry name" value="Thioredoxin_ResA/DsbE_sf"/>
</dbReference>